<sequence>MSNAKPAAATALEELATQAAQLPGAQRFSDEDLELVYGIAYNLYRHGRHDDALRYFAMLTSYRPLETRYLLGLGACQQMLRNYEGAIQAYALAAMVRPEAPEPSLHIAECLVAQAQFAEARTTLEALIRLCELSGQTALEQRARGLLELIGER</sequence>
<dbReference type="SUPFAM" id="SSF48452">
    <property type="entry name" value="TPR-like"/>
    <property type="match status" value="1"/>
</dbReference>
<evidence type="ECO:0000313" key="1">
    <source>
        <dbReference type="EMBL" id="MFC4160053.1"/>
    </source>
</evidence>
<reference evidence="2" key="1">
    <citation type="journal article" date="2019" name="Int. J. Syst. Evol. Microbiol.">
        <title>The Global Catalogue of Microorganisms (GCM) 10K type strain sequencing project: providing services to taxonomists for standard genome sequencing and annotation.</title>
        <authorList>
            <consortium name="The Broad Institute Genomics Platform"/>
            <consortium name="The Broad Institute Genome Sequencing Center for Infectious Disease"/>
            <person name="Wu L."/>
            <person name="Ma J."/>
        </authorList>
    </citation>
    <scope>NUCLEOTIDE SEQUENCE [LARGE SCALE GENOMIC DNA]</scope>
    <source>
        <strain evidence="2">LMG 29894</strain>
    </source>
</reference>
<dbReference type="EMBL" id="JBHSBU010000001">
    <property type="protein sequence ID" value="MFC4160053.1"/>
    <property type="molecule type" value="Genomic_DNA"/>
</dbReference>
<dbReference type="NCBIfam" id="TIGR02552">
    <property type="entry name" value="LcrH_SycD"/>
    <property type="match status" value="1"/>
</dbReference>
<dbReference type="PRINTS" id="PR01595">
    <property type="entry name" value="SYCDCHAPRONE"/>
</dbReference>
<protein>
    <submittedName>
        <fullName evidence="1">SycD/LcrH family type III secretion system chaperone</fullName>
    </submittedName>
</protein>
<dbReference type="InterPro" id="IPR011990">
    <property type="entry name" value="TPR-like_helical_dom_sf"/>
</dbReference>
<dbReference type="Pfam" id="PF14559">
    <property type="entry name" value="TPR_19"/>
    <property type="match status" value="1"/>
</dbReference>
<dbReference type="Gene3D" id="1.25.40.10">
    <property type="entry name" value="Tetratricopeptide repeat domain"/>
    <property type="match status" value="1"/>
</dbReference>
<keyword evidence="2" id="KW-1185">Reference proteome</keyword>
<gene>
    <name evidence="1" type="ORF">ACFOW7_11910</name>
</gene>
<dbReference type="Proteomes" id="UP001595791">
    <property type="component" value="Unassembled WGS sequence"/>
</dbReference>
<proteinExistence type="predicted"/>
<accession>A0ABV8MPF4</accession>
<organism evidence="1 2">
    <name type="scientific">Chitinimonas lacunae</name>
    <dbReference type="NCBI Taxonomy" id="1963018"/>
    <lineage>
        <taxon>Bacteria</taxon>
        <taxon>Pseudomonadati</taxon>
        <taxon>Pseudomonadota</taxon>
        <taxon>Betaproteobacteria</taxon>
        <taxon>Neisseriales</taxon>
        <taxon>Chitinibacteraceae</taxon>
        <taxon>Chitinimonas</taxon>
    </lineage>
</organism>
<dbReference type="RefSeq" id="WP_378164465.1">
    <property type="nucleotide sequence ID" value="NZ_JBHSBU010000001.1"/>
</dbReference>
<dbReference type="InterPro" id="IPR005415">
    <property type="entry name" value="T3SS_Ca_resp_chp_LcrH/SycD"/>
</dbReference>
<comment type="caution">
    <text evidence="1">The sequence shown here is derived from an EMBL/GenBank/DDBJ whole genome shotgun (WGS) entry which is preliminary data.</text>
</comment>
<name>A0ABV8MPF4_9NEIS</name>
<evidence type="ECO:0000313" key="2">
    <source>
        <dbReference type="Proteomes" id="UP001595791"/>
    </source>
</evidence>